<comment type="caution">
    <text evidence="2">The sequence shown here is derived from an EMBL/GenBank/DDBJ whole genome shotgun (WGS) entry which is preliminary data.</text>
</comment>
<dbReference type="SUPFAM" id="SSF55681">
    <property type="entry name" value="Class II aaRS and biotin synthetases"/>
    <property type="match status" value="1"/>
</dbReference>
<sequence length="63" mass="7383">DGKKKRPTMIHRTILGSFERFIGILIEHYKGNLPLWLAPVQAMIIPITDRHIKYAQEVKEKLE</sequence>
<proteinExistence type="predicted"/>
<dbReference type="InterPro" id="IPR045864">
    <property type="entry name" value="aa-tRNA-synth_II/BPL/LPL"/>
</dbReference>
<feature type="non-terminal residue" evidence="2">
    <location>
        <position position="1"/>
    </location>
</feature>
<protein>
    <recommendedName>
        <fullName evidence="3">Threonine--tRNA ligase</fullName>
    </recommendedName>
</protein>
<dbReference type="AlphaFoldDB" id="X0Z3B7"/>
<dbReference type="InterPro" id="IPR036621">
    <property type="entry name" value="Anticodon-bd_dom_sf"/>
</dbReference>
<evidence type="ECO:0000313" key="2">
    <source>
        <dbReference type="EMBL" id="GAG43081.1"/>
    </source>
</evidence>
<dbReference type="PANTHER" id="PTHR11451:SF44">
    <property type="entry name" value="THREONINE--TRNA LIGASE, CHLOROPLASTIC_MITOCHONDRIAL 2"/>
    <property type="match status" value="1"/>
</dbReference>
<organism evidence="2">
    <name type="scientific">marine sediment metagenome</name>
    <dbReference type="NCBI Taxonomy" id="412755"/>
    <lineage>
        <taxon>unclassified sequences</taxon>
        <taxon>metagenomes</taxon>
        <taxon>ecological metagenomes</taxon>
    </lineage>
</organism>
<dbReference type="PANTHER" id="PTHR11451">
    <property type="entry name" value="THREONINE-TRNA LIGASE"/>
    <property type="match status" value="1"/>
</dbReference>
<dbReference type="EMBL" id="BARS01059154">
    <property type="protein sequence ID" value="GAG43081.1"/>
    <property type="molecule type" value="Genomic_DNA"/>
</dbReference>
<evidence type="ECO:0000256" key="1">
    <source>
        <dbReference type="ARBA" id="ARBA00022917"/>
    </source>
</evidence>
<dbReference type="GO" id="GO:0004829">
    <property type="term" value="F:threonine-tRNA ligase activity"/>
    <property type="evidence" value="ECO:0007669"/>
    <property type="project" value="InterPro"/>
</dbReference>
<gene>
    <name evidence="2" type="ORF">S01H1_85859</name>
</gene>
<accession>X0Z3B7</accession>
<evidence type="ECO:0008006" key="3">
    <source>
        <dbReference type="Google" id="ProtNLM"/>
    </source>
</evidence>
<keyword evidence="1" id="KW-0648">Protein biosynthesis</keyword>
<name>X0Z3B7_9ZZZZ</name>
<dbReference type="Gene3D" id="3.30.930.10">
    <property type="entry name" value="Bira Bifunctional Protein, Domain 2"/>
    <property type="match status" value="1"/>
</dbReference>
<feature type="non-terminal residue" evidence="2">
    <location>
        <position position="63"/>
    </location>
</feature>
<dbReference type="GO" id="GO:0006435">
    <property type="term" value="P:threonyl-tRNA aminoacylation"/>
    <property type="evidence" value="ECO:0007669"/>
    <property type="project" value="InterPro"/>
</dbReference>
<dbReference type="Gene3D" id="3.40.50.800">
    <property type="entry name" value="Anticodon-binding domain"/>
    <property type="match status" value="1"/>
</dbReference>
<reference evidence="2" key="1">
    <citation type="journal article" date="2014" name="Front. Microbiol.">
        <title>High frequency of phylogenetically diverse reductive dehalogenase-homologous genes in deep subseafloor sedimentary metagenomes.</title>
        <authorList>
            <person name="Kawai M."/>
            <person name="Futagami T."/>
            <person name="Toyoda A."/>
            <person name="Takaki Y."/>
            <person name="Nishi S."/>
            <person name="Hori S."/>
            <person name="Arai W."/>
            <person name="Tsubouchi T."/>
            <person name="Morono Y."/>
            <person name="Uchiyama I."/>
            <person name="Ito T."/>
            <person name="Fujiyama A."/>
            <person name="Inagaki F."/>
            <person name="Takami H."/>
        </authorList>
    </citation>
    <scope>NUCLEOTIDE SEQUENCE</scope>
    <source>
        <strain evidence="2">Expedition CK06-06</strain>
    </source>
</reference>
<dbReference type="InterPro" id="IPR002320">
    <property type="entry name" value="Thr-tRNA-ligase_IIa"/>
</dbReference>
<dbReference type="GO" id="GO:0005524">
    <property type="term" value="F:ATP binding"/>
    <property type="evidence" value="ECO:0007669"/>
    <property type="project" value="InterPro"/>
</dbReference>
<dbReference type="GO" id="GO:0005737">
    <property type="term" value="C:cytoplasm"/>
    <property type="evidence" value="ECO:0007669"/>
    <property type="project" value="InterPro"/>
</dbReference>
<dbReference type="PRINTS" id="PR01047">
    <property type="entry name" value="TRNASYNTHTHR"/>
</dbReference>